<evidence type="ECO:0000313" key="2">
    <source>
        <dbReference type="EMBL" id="MBD8021323.1"/>
    </source>
</evidence>
<comment type="caution">
    <text evidence="2">The sequence shown here is derived from an EMBL/GenBank/DDBJ whole genome shotgun (WGS) entry which is preliminary data.</text>
</comment>
<evidence type="ECO:0000256" key="1">
    <source>
        <dbReference type="SAM" id="Phobius"/>
    </source>
</evidence>
<dbReference type="EMBL" id="JACSPY010000011">
    <property type="protein sequence ID" value="MBD8021323.1"/>
    <property type="molecule type" value="Genomic_DNA"/>
</dbReference>
<keyword evidence="1" id="KW-0812">Transmembrane</keyword>
<dbReference type="RefSeq" id="WP_191726708.1">
    <property type="nucleotide sequence ID" value="NZ_JACSPY010000011.1"/>
</dbReference>
<keyword evidence="1" id="KW-1133">Transmembrane helix</keyword>
<dbReference type="Proteomes" id="UP000651517">
    <property type="component" value="Unassembled WGS sequence"/>
</dbReference>
<feature type="transmembrane region" description="Helical" evidence="1">
    <location>
        <begin position="179"/>
        <end position="199"/>
    </location>
</feature>
<organism evidence="2 3">
    <name type="scientific">Brevibacterium gallinarum</name>
    <dbReference type="NCBI Taxonomy" id="2762220"/>
    <lineage>
        <taxon>Bacteria</taxon>
        <taxon>Bacillati</taxon>
        <taxon>Actinomycetota</taxon>
        <taxon>Actinomycetes</taxon>
        <taxon>Micrococcales</taxon>
        <taxon>Brevibacteriaceae</taxon>
        <taxon>Brevibacterium</taxon>
    </lineage>
</organism>
<gene>
    <name evidence="2" type="ORF">H9634_11085</name>
</gene>
<keyword evidence="1" id="KW-0472">Membrane</keyword>
<reference evidence="2 3" key="1">
    <citation type="submission" date="2020-08" db="EMBL/GenBank/DDBJ databases">
        <title>A Genomic Blueprint of the Chicken Gut Microbiome.</title>
        <authorList>
            <person name="Gilroy R."/>
            <person name="Ravi A."/>
            <person name="Getino M."/>
            <person name="Pursley I."/>
            <person name="Horton D.L."/>
            <person name="Alikhan N.-F."/>
            <person name="Baker D."/>
            <person name="Gharbi K."/>
            <person name="Hall N."/>
            <person name="Watson M."/>
            <person name="Adriaenssens E.M."/>
            <person name="Foster-Nyarko E."/>
            <person name="Jarju S."/>
            <person name="Secka A."/>
            <person name="Antonio M."/>
            <person name="Oren A."/>
            <person name="Chaudhuri R."/>
            <person name="La Ragione R.M."/>
            <person name="Hildebrand F."/>
            <person name="Pallen M.J."/>
        </authorList>
    </citation>
    <scope>NUCLEOTIDE SEQUENCE [LARGE SCALE GENOMIC DNA]</scope>
    <source>
        <strain evidence="2 3">Re57</strain>
    </source>
</reference>
<sequence length="225" mass="23606">MVDPTRALPTGGTSAGLTGDALPAHSQILRLRGLLNRQLISTLIFSAAGFLILASGWLYGLFSWLPQKMPATILVETTHELGRAGVLPLVLWIALHALLVAIGAFGFRARAALASLRGEQLFQALPAGMLPRVAIILYLIGLGCVFLTGVAVAGFGLLVGSGAAVAIPDPYDAQLRPQLQLVLLAAAGWLCAGTALLFVSQIINHRGLSTAARIEAHVQAATHRR</sequence>
<name>A0ABR8WW82_9MICO</name>
<keyword evidence="3" id="KW-1185">Reference proteome</keyword>
<proteinExistence type="predicted"/>
<protein>
    <submittedName>
        <fullName evidence="2">Uncharacterized protein</fullName>
    </submittedName>
</protein>
<feature type="transmembrane region" description="Helical" evidence="1">
    <location>
        <begin position="135"/>
        <end position="159"/>
    </location>
</feature>
<feature type="transmembrane region" description="Helical" evidence="1">
    <location>
        <begin position="39"/>
        <end position="65"/>
    </location>
</feature>
<accession>A0ABR8WW82</accession>
<feature type="transmembrane region" description="Helical" evidence="1">
    <location>
        <begin position="85"/>
        <end position="107"/>
    </location>
</feature>
<evidence type="ECO:0000313" key="3">
    <source>
        <dbReference type="Proteomes" id="UP000651517"/>
    </source>
</evidence>